<comment type="caution">
    <text evidence="3">The sequence shown here is derived from an EMBL/GenBank/DDBJ whole genome shotgun (WGS) entry which is preliminary data.</text>
</comment>
<dbReference type="Proteomes" id="UP001499990">
    <property type="component" value="Unassembled WGS sequence"/>
</dbReference>
<dbReference type="RefSeq" id="WP_345037242.1">
    <property type="nucleotide sequence ID" value="NZ_BAAAYL010000001.1"/>
</dbReference>
<feature type="region of interest" description="Disordered" evidence="1">
    <location>
        <begin position="359"/>
        <end position="394"/>
    </location>
</feature>
<keyword evidence="4" id="KW-1185">Reference proteome</keyword>
<feature type="domain" description="BioF2-like acetyltransferase" evidence="2">
    <location>
        <begin position="172"/>
        <end position="316"/>
    </location>
</feature>
<dbReference type="EMBL" id="BAAAYL010000001">
    <property type="protein sequence ID" value="GAA3372611.1"/>
    <property type="molecule type" value="Genomic_DNA"/>
</dbReference>
<dbReference type="InterPro" id="IPR038740">
    <property type="entry name" value="BioF2-like_GNAT_dom"/>
</dbReference>
<dbReference type="SUPFAM" id="SSF55729">
    <property type="entry name" value="Acyl-CoA N-acyltransferases (Nat)"/>
    <property type="match status" value="1"/>
</dbReference>
<evidence type="ECO:0000256" key="1">
    <source>
        <dbReference type="SAM" id="MobiDB-lite"/>
    </source>
</evidence>
<dbReference type="Pfam" id="PF13480">
    <property type="entry name" value="Acetyltransf_6"/>
    <property type="match status" value="1"/>
</dbReference>
<evidence type="ECO:0000313" key="4">
    <source>
        <dbReference type="Proteomes" id="UP001499990"/>
    </source>
</evidence>
<protein>
    <submittedName>
        <fullName evidence="3">GNAT family N-acetyltransferase</fullName>
    </submittedName>
</protein>
<dbReference type="InterPro" id="IPR016181">
    <property type="entry name" value="Acyl_CoA_acyltransferase"/>
</dbReference>
<sequence length="394" mass="42803">MAGDFAVTQCRDVREFAALEADWRRLHRGCRTATPFQSHPWLYSWWVSYGTAGRLRLVLVRRAGRLVAAAPLMLAFRPLPVLVHLGGGITDFCDVLLDDSCPDEAAAALVTGLAAAARTAVIDLREVRPGSAVERVLGAWPGPRRRLADSPCLELPAVPFPALLERLPASGAQRARAKLRKLDALGVEGRAVGEDKVPAAVATLLRLHRLQWQGRGVTPEHLRSRFAEHLIRSARTMVRHGEAMMTEFRLDGRVVAADLTLMSDRLAGGYLYGAHPELRARKVDVTAMLLRHCAEAAGAGGRDVLSLLRGNEPYKHHWRPDTVRNQRFLLARRGLEPLLALHAAGAAACDRVAGLADGSGQCEGSRQSRTGTQISRPSQLSIQSPRSSGPQSVG</sequence>
<evidence type="ECO:0000259" key="2">
    <source>
        <dbReference type="Pfam" id="PF13480"/>
    </source>
</evidence>
<feature type="compositionally biased region" description="Polar residues" evidence="1">
    <location>
        <begin position="362"/>
        <end position="394"/>
    </location>
</feature>
<reference evidence="4" key="1">
    <citation type="journal article" date="2019" name="Int. J. Syst. Evol. Microbiol.">
        <title>The Global Catalogue of Microorganisms (GCM) 10K type strain sequencing project: providing services to taxonomists for standard genome sequencing and annotation.</title>
        <authorList>
            <consortium name="The Broad Institute Genomics Platform"/>
            <consortium name="The Broad Institute Genome Sequencing Center for Infectious Disease"/>
            <person name="Wu L."/>
            <person name="Ma J."/>
        </authorList>
    </citation>
    <scope>NUCLEOTIDE SEQUENCE [LARGE SCALE GENOMIC DNA]</scope>
    <source>
        <strain evidence="4">JCM 9651</strain>
    </source>
</reference>
<gene>
    <name evidence="3" type="ORF">GCM10020367_28210</name>
</gene>
<evidence type="ECO:0000313" key="3">
    <source>
        <dbReference type="EMBL" id="GAA3372611.1"/>
    </source>
</evidence>
<name>A0ABP6SB56_9ACTN</name>
<organism evidence="3 4">
    <name type="scientific">Streptomyces sannanensis</name>
    <dbReference type="NCBI Taxonomy" id="285536"/>
    <lineage>
        <taxon>Bacteria</taxon>
        <taxon>Bacillati</taxon>
        <taxon>Actinomycetota</taxon>
        <taxon>Actinomycetes</taxon>
        <taxon>Kitasatosporales</taxon>
        <taxon>Streptomycetaceae</taxon>
        <taxon>Streptomyces</taxon>
    </lineage>
</organism>
<proteinExistence type="predicted"/>
<accession>A0ABP6SB56</accession>